<dbReference type="PANTHER" id="PTHR35552">
    <property type="entry name" value="MEDIATOR OF RNA POLYMERASE II TRANSCRIPTION SUBUNIT 8"/>
    <property type="match status" value="1"/>
</dbReference>
<dbReference type="GO" id="GO:0016592">
    <property type="term" value="C:mediator complex"/>
    <property type="evidence" value="ECO:0007669"/>
    <property type="project" value="InterPro"/>
</dbReference>
<dbReference type="EMBL" id="CAADRP010001596">
    <property type="protein sequence ID" value="VFU43002.1"/>
    <property type="molecule type" value="Genomic_DNA"/>
</dbReference>
<dbReference type="PANTHER" id="PTHR35552:SF1">
    <property type="entry name" value="MEDIATOR OF RNA POLYMERASE II TRANSCRIPTION SUBUNIT 8"/>
    <property type="match status" value="1"/>
</dbReference>
<organism evidence="2">
    <name type="scientific">Salix viminalis</name>
    <name type="common">Common osier</name>
    <name type="synonym">Basket willow</name>
    <dbReference type="NCBI Taxonomy" id="40686"/>
    <lineage>
        <taxon>Eukaryota</taxon>
        <taxon>Viridiplantae</taxon>
        <taxon>Streptophyta</taxon>
        <taxon>Embryophyta</taxon>
        <taxon>Tracheophyta</taxon>
        <taxon>Spermatophyta</taxon>
        <taxon>Magnoliopsida</taxon>
        <taxon>eudicotyledons</taxon>
        <taxon>Gunneridae</taxon>
        <taxon>Pentapetalae</taxon>
        <taxon>rosids</taxon>
        <taxon>fabids</taxon>
        <taxon>Malpighiales</taxon>
        <taxon>Salicaceae</taxon>
        <taxon>Saliceae</taxon>
        <taxon>Salix</taxon>
    </lineage>
</organism>
<reference evidence="2" key="1">
    <citation type="submission" date="2019-03" db="EMBL/GenBank/DDBJ databases">
        <authorList>
            <person name="Mank J."/>
            <person name="Almeida P."/>
        </authorList>
    </citation>
    <scope>NUCLEOTIDE SEQUENCE</scope>
    <source>
        <strain evidence="2">78183</strain>
    </source>
</reference>
<dbReference type="AlphaFoldDB" id="A0A6N2M054"/>
<dbReference type="InterPro" id="IPR038795">
    <property type="entry name" value="MED8_plant"/>
</dbReference>
<proteinExistence type="predicted"/>
<accession>A0A6N2M054</accession>
<feature type="region of interest" description="Disordered" evidence="1">
    <location>
        <begin position="202"/>
        <end position="222"/>
    </location>
</feature>
<gene>
    <name evidence="2" type="ORF">SVIM_LOCUS261936</name>
</gene>
<protein>
    <submittedName>
        <fullName evidence="2">Uncharacterized protein</fullName>
    </submittedName>
</protein>
<evidence type="ECO:0000313" key="2">
    <source>
        <dbReference type="EMBL" id="VFU43002.1"/>
    </source>
</evidence>
<evidence type="ECO:0000256" key="1">
    <source>
        <dbReference type="SAM" id="MobiDB-lite"/>
    </source>
</evidence>
<sequence>MTVTKSFLATKSTKGYRRIQGTEQNICSPICKEIKRECKTRQFNIPCIISLQIATLQNSKTAICGALPVMLSSKLLLPEMEVDYNSKSEQLLQGIQNLPISSQIEKLKARIDLIAAACQPWHSTMVEKRRLQHSEELLESNGSGSCRSNENAEGTRLGLANLCCTRGRFSADVWLEREGEKGGEGEGEQEKLYFRFPGPTLMGRGDGGVGGEDDGVAPPDPINEHSLNFFPLLSAAPSVSVTGSLRD</sequence>
<name>A0A6N2M054_SALVM</name>